<evidence type="ECO:0000256" key="1">
    <source>
        <dbReference type="ARBA" id="ARBA00004496"/>
    </source>
</evidence>
<dbReference type="Pfam" id="PF00400">
    <property type="entry name" value="WD40"/>
    <property type="match status" value="5"/>
</dbReference>
<dbReference type="SMART" id="SM00320">
    <property type="entry name" value="WD40"/>
    <property type="match status" value="6"/>
</dbReference>
<proteinExistence type="evidence at transcript level"/>
<accession>A0A6A7G3V4</accession>
<sequence length="314" mass="35159">MESKSDVILATSSYDFDIKIWHAYSGICARTFAHPDSQVNALAISPDRFLLGAASYQHVRMYDVNSSTPNHLISYDGISKNVTALGFQKEGKWMYTGGEDCTAKIWDIRSRCLIVGRIFQISSPVLCASLHPNQAQLYIGDQSGVIHIWDVKTEHNEQLIPEVDASIQHLDISADGKHLAAVTNKGTAYIWRLPGGGGDMSRTKQIIPVHKMQAHNTYALKVKFSPDCQYLLTTSADKTACVWRTVDFSLVHTLAEQQQKWVWDAAFSADSQYVFTGSSDYVARLWSLKTGTIKRRYQGHRKAITALAFKDRLP</sequence>
<dbReference type="GO" id="GO:0032956">
    <property type="term" value="P:regulation of actin cytoskeleton organization"/>
    <property type="evidence" value="ECO:0007669"/>
    <property type="project" value="TreeGrafter"/>
</dbReference>
<dbReference type="PANTHER" id="PTHR19842:SF0">
    <property type="entry name" value="TARGET OF RAPAMYCIN COMPLEX SUBUNIT LST8"/>
    <property type="match status" value="1"/>
</dbReference>
<dbReference type="SUPFAM" id="SSF50978">
    <property type="entry name" value="WD40 repeat-like"/>
    <property type="match status" value="1"/>
</dbReference>
<dbReference type="GO" id="GO:0005737">
    <property type="term" value="C:cytoplasm"/>
    <property type="evidence" value="ECO:0007669"/>
    <property type="project" value="UniProtKB-SubCell"/>
</dbReference>
<comment type="subcellular location">
    <subcellularLocation>
        <location evidence="1 7">Cytoplasm</location>
    </subcellularLocation>
</comment>
<dbReference type="FunFam" id="2.130.10.10:FF:000505">
    <property type="entry name" value="Blast:Protein LST8 homolog"/>
    <property type="match status" value="1"/>
</dbReference>
<reference evidence="8" key="1">
    <citation type="submission" date="2017-11" db="EMBL/GenBank/DDBJ databases">
        <title>The sensing device of the deep-sea amphipod.</title>
        <authorList>
            <person name="Kobayashi H."/>
            <person name="Nagahama T."/>
            <person name="Arai W."/>
            <person name="Sasagawa Y."/>
            <person name="Umeda M."/>
            <person name="Hayashi T."/>
            <person name="Nikaido I."/>
            <person name="Watanabe H."/>
            <person name="Oguri K."/>
            <person name="Kitazato H."/>
            <person name="Fujioka K."/>
            <person name="Kido Y."/>
            <person name="Takami H."/>
        </authorList>
    </citation>
    <scope>NUCLEOTIDE SEQUENCE</scope>
    <source>
        <tissue evidence="8">Whole body</tissue>
    </source>
</reference>
<dbReference type="GO" id="GO:0051897">
    <property type="term" value="P:positive regulation of phosphatidylinositol 3-kinase/protein kinase B signal transduction"/>
    <property type="evidence" value="ECO:0007669"/>
    <property type="project" value="UniProtKB-ARBA"/>
</dbReference>
<dbReference type="PROSITE" id="PS50082">
    <property type="entry name" value="WD_REPEATS_2"/>
    <property type="match status" value="3"/>
</dbReference>
<dbReference type="AlphaFoldDB" id="A0A6A7G3V4"/>
<keyword evidence="3 7" id="KW-0963">Cytoplasm</keyword>
<dbReference type="InterPro" id="IPR037588">
    <property type="entry name" value="MLST8"/>
</dbReference>
<dbReference type="GO" id="GO:0038203">
    <property type="term" value="P:TORC2 signaling"/>
    <property type="evidence" value="ECO:0007669"/>
    <property type="project" value="UniProtKB-ARBA"/>
</dbReference>
<dbReference type="Gene3D" id="2.130.10.10">
    <property type="entry name" value="YVTN repeat-like/Quinoprotein amine dehydrogenase"/>
    <property type="match status" value="1"/>
</dbReference>
<keyword evidence="4 6" id="KW-0853">WD repeat</keyword>
<dbReference type="GO" id="GO:0031931">
    <property type="term" value="C:TORC1 complex"/>
    <property type="evidence" value="ECO:0007669"/>
    <property type="project" value="UniProtKB-UniRule"/>
</dbReference>
<evidence type="ECO:0000256" key="4">
    <source>
        <dbReference type="ARBA" id="ARBA00022574"/>
    </source>
</evidence>
<comment type="function">
    <text evidence="7">Subunit of TORC1 and TORC2, which regulate cell growth and survival in response to nutrient and hormonal signals.</text>
</comment>
<feature type="repeat" description="WD" evidence="6">
    <location>
        <begin position="255"/>
        <end position="296"/>
    </location>
</feature>
<dbReference type="GO" id="GO:0031932">
    <property type="term" value="C:TORC2 complex"/>
    <property type="evidence" value="ECO:0007669"/>
    <property type="project" value="UniProtKB-UniRule"/>
</dbReference>
<evidence type="ECO:0000256" key="6">
    <source>
        <dbReference type="PROSITE-ProRule" id="PRU00221"/>
    </source>
</evidence>
<name>A0A6A7G3V4_9CRUS</name>
<protein>
    <recommendedName>
        <fullName evidence="7">Target of rapamycin complex subunit lst8</fullName>
        <shortName evidence="7">TORC subunit lst8</shortName>
    </recommendedName>
</protein>
<evidence type="ECO:0000256" key="5">
    <source>
        <dbReference type="ARBA" id="ARBA00022737"/>
    </source>
</evidence>
<organism evidence="8">
    <name type="scientific">Hirondellea gigas</name>
    <dbReference type="NCBI Taxonomy" id="1518452"/>
    <lineage>
        <taxon>Eukaryota</taxon>
        <taxon>Metazoa</taxon>
        <taxon>Ecdysozoa</taxon>
        <taxon>Arthropoda</taxon>
        <taxon>Crustacea</taxon>
        <taxon>Multicrustacea</taxon>
        <taxon>Malacostraca</taxon>
        <taxon>Eumalacostraca</taxon>
        <taxon>Peracarida</taxon>
        <taxon>Amphipoda</taxon>
        <taxon>Amphilochidea</taxon>
        <taxon>Lysianassida</taxon>
        <taxon>Lysianassidira</taxon>
        <taxon>Lysianassoidea</taxon>
        <taxon>Lysianassidae</taxon>
        <taxon>Hirondellea</taxon>
    </lineage>
</organism>
<dbReference type="InterPro" id="IPR036322">
    <property type="entry name" value="WD40_repeat_dom_sf"/>
</dbReference>
<feature type="repeat" description="WD" evidence="6">
    <location>
        <begin position="212"/>
        <end position="253"/>
    </location>
</feature>
<evidence type="ECO:0000256" key="3">
    <source>
        <dbReference type="ARBA" id="ARBA00022490"/>
    </source>
</evidence>
<evidence type="ECO:0000256" key="2">
    <source>
        <dbReference type="ARBA" id="ARBA00009890"/>
    </source>
</evidence>
<dbReference type="PROSITE" id="PS00678">
    <property type="entry name" value="WD_REPEATS_1"/>
    <property type="match status" value="1"/>
</dbReference>
<dbReference type="InterPro" id="IPR001680">
    <property type="entry name" value="WD40_rpt"/>
</dbReference>
<comment type="similarity">
    <text evidence="2 7">Belongs to the WD repeat LST8 family.</text>
</comment>
<dbReference type="InterPro" id="IPR015943">
    <property type="entry name" value="WD40/YVTN_repeat-like_dom_sf"/>
</dbReference>
<dbReference type="PROSITE" id="PS50294">
    <property type="entry name" value="WD_REPEATS_REGION"/>
    <property type="match status" value="2"/>
</dbReference>
<evidence type="ECO:0000256" key="7">
    <source>
        <dbReference type="RuleBase" id="RU369068"/>
    </source>
</evidence>
<dbReference type="InterPro" id="IPR019775">
    <property type="entry name" value="WD40_repeat_CS"/>
</dbReference>
<dbReference type="PANTHER" id="PTHR19842">
    <property type="entry name" value="G BETA-LIKE PROTEIN GBL"/>
    <property type="match status" value="1"/>
</dbReference>
<feature type="repeat" description="WD" evidence="6">
    <location>
        <begin position="75"/>
        <end position="110"/>
    </location>
</feature>
<keyword evidence="5 7" id="KW-0677">Repeat</keyword>
<dbReference type="GO" id="GO:0032535">
    <property type="term" value="P:regulation of cellular component size"/>
    <property type="evidence" value="ECO:0007669"/>
    <property type="project" value="UniProtKB-ARBA"/>
</dbReference>
<evidence type="ECO:0000313" key="8">
    <source>
        <dbReference type="EMBL" id="LAC24922.1"/>
    </source>
</evidence>
<comment type="subunit">
    <text evidence="7">Part of TORC1 complex. Part of the TORC2 complex.</text>
</comment>
<dbReference type="EMBL" id="IACT01005778">
    <property type="protein sequence ID" value="LAC24922.1"/>
    <property type="molecule type" value="mRNA"/>
</dbReference>